<evidence type="ECO:0000256" key="2">
    <source>
        <dbReference type="ARBA" id="ARBA00022963"/>
    </source>
</evidence>
<dbReference type="Pfam" id="PF19890">
    <property type="entry name" value="DUF6363"/>
    <property type="match status" value="1"/>
</dbReference>
<dbReference type="PANTHER" id="PTHR14226">
    <property type="entry name" value="NEUROPATHY TARGET ESTERASE/SWISS CHEESE D.MELANOGASTER"/>
    <property type="match status" value="1"/>
</dbReference>
<evidence type="ECO:0000256" key="4">
    <source>
        <dbReference type="PROSITE-ProRule" id="PRU01161"/>
    </source>
</evidence>
<feature type="active site" description="Nucleophile" evidence="4">
    <location>
        <position position="56"/>
    </location>
</feature>
<dbReference type="Gene3D" id="3.40.1090.10">
    <property type="entry name" value="Cytosolic phospholipase A2 catalytic domain"/>
    <property type="match status" value="2"/>
</dbReference>
<keyword evidence="1 4" id="KW-0378">Hydrolase</keyword>
<proteinExistence type="predicted"/>
<dbReference type="PROSITE" id="PS51635">
    <property type="entry name" value="PNPLA"/>
    <property type="match status" value="1"/>
</dbReference>
<dbReference type="SUPFAM" id="SSF52151">
    <property type="entry name" value="FabD/lysophospholipase-like"/>
    <property type="match status" value="1"/>
</dbReference>
<feature type="compositionally biased region" description="Low complexity" evidence="5">
    <location>
        <begin position="186"/>
        <end position="200"/>
    </location>
</feature>
<dbReference type="PANTHER" id="PTHR14226:SF25">
    <property type="entry name" value="PHOSPHOESTERASE"/>
    <property type="match status" value="1"/>
</dbReference>
<feature type="short sequence motif" description="GXGXXG" evidence="4">
    <location>
        <begin position="26"/>
        <end position="31"/>
    </location>
</feature>
<dbReference type="RefSeq" id="WP_025008259.1">
    <property type="nucleotide sequence ID" value="NZ_BMPK01000002.1"/>
</dbReference>
<keyword evidence="3 4" id="KW-0443">Lipid metabolism</keyword>
<protein>
    <submittedName>
        <fullName evidence="7">Patatin family protein</fullName>
    </submittedName>
</protein>
<keyword evidence="8" id="KW-1185">Reference proteome</keyword>
<evidence type="ECO:0000256" key="3">
    <source>
        <dbReference type="ARBA" id="ARBA00023098"/>
    </source>
</evidence>
<dbReference type="InterPro" id="IPR050301">
    <property type="entry name" value="NTE"/>
</dbReference>
<evidence type="ECO:0000259" key="6">
    <source>
        <dbReference type="PROSITE" id="PS51635"/>
    </source>
</evidence>
<dbReference type="GeneID" id="67443110"/>
<dbReference type="Proteomes" id="UP000827084">
    <property type="component" value="Chromosome"/>
</dbReference>
<dbReference type="CDD" id="cd07208">
    <property type="entry name" value="Pat_hypo_Ecoli_yjju_like"/>
    <property type="match status" value="1"/>
</dbReference>
<dbReference type="InterPro" id="IPR002641">
    <property type="entry name" value="PNPLA_dom"/>
</dbReference>
<evidence type="ECO:0000256" key="1">
    <source>
        <dbReference type="ARBA" id="ARBA00022801"/>
    </source>
</evidence>
<keyword evidence="2 4" id="KW-0442">Lipid degradation</keyword>
<organism evidence="7 8">
    <name type="scientific">Shewanella putrefaciens</name>
    <name type="common">Pseudomonas putrefaciens</name>
    <dbReference type="NCBI Taxonomy" id="24"/>
    <lineage>
        <taxon>Bacteria</taxon>
        <taxon>Pseudomonadati</taxon>
        <taxon>Pseudomonadota</taxon>
        <taxon>Gammaproteobacteria</taxon>
        <taxon>Alteromonadales</taxon>
        <taxon>Shewanellaceae</taxon>
        <taxon>Shewanella</taxon>
    </lineage>
</organism>
<evidence type="ECO:0000256" key="5">
    <source>
        <dbReference type="SAM" id="MobiDB-lite"/>
    </source>
</evidence>
<feature type="short sequence motif" description="GXSXG" evidence="4">
    <location>
        <begin position="54"/>
        <end position="58"/>
    </location>
</feature>
<dbReference type="InterPro" id="IPR045943">
    <property type="entry name" value="DUF6363"/>
</dbReference>
<feature type="region of interest" description="Disordered" evidence="5">
    <location>
        <begin position="360"/>
        <end position="383"/>
    </location>
</feature>
<reference evidence="7 8" key="1">
    <citation type="submission" date="2021-08" db="EMBL/GenBank/DDBJ databases">
        <title>Shewanella putrefaciens YZ-J, complete genome.</title>
        <authorList>
            <person name="Yi Z."/>
        </authorList>
    </citation>
    <scope>NUCLEOTIDE SEQUENCE [LARGE SCALE GENOMIC DNA]</scope>
    <source>
        <strain evidence="7 8">YZ-J</strain>
    </source>
</reference>
<feature type="active site" description="Proton acceptor" evidence="4">
    <location>
        <position position="219"/>
    </location>
</feature>
<evidence type="ECO:0000313" key="8">
    <source>
        <dbReference type="Proteomes" id="UP000827084"/>
    </source>
</evidence>
<dbReference type="Pfam" id="PF01734">
    <property type="entry name" value="Patatin"/>
    <property type="match status" value="1"/>
</dbReference>
<dbReference type="InterPro" id="IPR016035">
    <property type="entry name" value="Acyl_Trfase/lysoPLipase"/>
</dbReference>
<feature type="domain" description="PNPLA" evidence="6">
    <location>
        <begin position="22"/>
        <end position="232"/>
    </location>
</feature>
<name>A0ABX8XF69_SHEPU</name>
<accession>A0ABX8XF69</accession>
<dbReference type="InterPro" id="IPR037483">
    <property type="entry name" value="YjjU-like"/>
</dbReference>
<gene>
    <name evidence="7" type="ORF">K3G22_07580</name>
</gene>
<sequence>MHAASQLTTIDAQSNVSPQVALIAEGGGQRGIFTAGVLDAWLDGGFDPFDLFIGTSAGSQNLTSFLARQKGYAKRLIRGLSRHKRFYRLGRGLVGGNVVDLDWYFDQTRQGMFKLDLNAATASLGHRQLLITTTNASDRKGYFLSPSSKSQWRELLKASSALPFLYKQGVKLTPWLSDRACNSDKASNNGAANHNASDNSVSDHGAASSEGIDSDFYLDGGLAAPLPVREAYRRGARKIVVIRTVSEDFQAQSAWVHKLKSWICVSGFCPKTIDYLVQHEQAYQDELAFIANPPEDVEIVQIFATENLQSKLLGSTDTDLRHDYHAGLSAGKQFLTQDPMALTQRNTYFQAQVQANAHTQTQTHIQAHSQAHSQIQPLSALSA</sequence>
<feature type="short sequence motif" description="DGA/G" evidence="4">
    <location>
        <begin position="219"/>
        <end position="221"/>
    </location>
</feature>
<evidence type="ECO:0000313" key="7">
    <source>
        <dbReference type="EMBL" id="QYX74259.1"/>
    </source>
</evidence>
<dbReference type="EMBL" id="CP080635">
    <property type="protein sequence ID" value="QYX74259.1"/>
    <property type="molecule type" value="Genomic_DNA"/>
</dbReference>
<feature type="region of interest" description="Disordered" evidence="5">
    <location>
        <begin position="186"/>
        <end position="207"/>
    </location>
</feature>